<evidence type="ECO:0000259" key="7">
    <source>
        <dbReference type="Pfam" id="PF05140"/>
    </source>
</evidence>
<organism evidence="8 9">
    <name type="scientific">Nocardioides oleivorans</name>
    <dbReference type="NCBI Taxonomy" id="273676"/>
    <lineage>
        <taxon>Bacteria</taxon>
        <taxon>Bacillati</taxon>
        <taxon>Actinomycetota</taxon>
        <taxon>Actinomycetes</taxon>
        <taxon>Propionibacteriales</taxon>
        <taxon>Nocardioidaceae</taxon>
        <taxon>Nocardioides</taxon>
    </lineage>
</organism>
<evidence type="ECO:0000256" key="2">
    <source>
        <dbReference type="ARBA" id="ARBA00022692"/>
    </source>
</evidence>
<evidence type="ECO:0000313" key="9">
    <source>
        <dbReference type="Proteomes" id="UP000294071"/>
    </source>
</evidence>
<keyword evidence="5 6" id="KW-0472">Membrane</keyword>
<feature type="transmembrane region" description="Helical" evidence="6">
    <location>
        <begin position="204"/>
        <end position="225"/>
    </location>
</feature>
<dbReference type="Pfam" id="PF05140">
    <property type="entry name" value="ResB"/>
    <property type="match status" value="1"/>
</dbReference>
<feature type="transmembrane region" description="Helical" evidence="6">
    <location>
        <begin position="113"/>
        <end position="136"/>
    </location>
</feature>
<accession>A0A4Q2RWJ1</accession>
<dbReference type="PANTHER" id="PTHR31566">
    <property type="entry name" value="CYTOCHROME C BIOGENESIS PROTEIN CCS1, CHLOROPLASTIC"/>
    <property type="match status" value="1"/>
</dbReference>
<dbReference type="InterPro" id="IPR023494">
    <property type="entry name" value="Cyt_c_bgen_Ccs1/CcsB/ResB"/>
</dbReference>
<feature type="transmembrane region" description="Helical" evidence="6">
    <location>
        <begin position="483"/>
        <end position="502"/>
    </location>
</feature>
<dbReference type="Proteomes" id="UP000294071">
    <property type="component" value="Unassembled WGS sequence"/>
</dbReference>
<sequence length="555" mass="60492">MVGAHRAGPAGHRPRLLDAAVTDLQKRPSDDRQATALPMDLNARELFRWTWRQVTSMRTALVLLLLLALAAIPGSVIPQENIDSLAVTTWRDNHPRLAPIWDRLDLFSVYGSVWFSAIYILLMISLVGCIIPRLFVYARALRAKPPQAPRNLLRLPESTSYTTDEDVDAVLARAAKVLRRRRFRVLRGDAVSAERGYLREAGNLVFHFAVLVVLVGVASGSLFGYKGGVILLNGKDYGFSNTLSQYDDFAPGNLFDPSVMEPFSFKITDFDVSWIAQGARAGMARDFVAHLDYRTDEDAPTEQYDLKVNHPLSIGGTDISLIGHGYAPVVTIRDGEGNITKSGPAVFLPINAQTFESFGVIKAPFAKPEQLGLEGTFYPTFAMGKDADGNLTMPASIFGAAGNPLLSLQVWTGDVGVDDGGASSVYVLDKSNATQLLKDDGQPFRMDLRPGDTVTLPDGLGSVTFDGLQRWNKIQVSRTPGSLVALAGMVAALIGLLGSLFIRPRRVWVRARRRDDGTTLVEVARLDRSNGAVPGESTELADIVESLRAPQKETS</sequence>
<evidence type="ECO:0000256" key="3">
    <source>
        <dbReference type="ARBA" id="ARBA00022748"/>
    </source>
</evidence>
<reference evidence="8 9" key="1">
    <citation type="submission" date="2019-01" db="EMBL/GenBank/DDBJ databases">
        <title>Novel species of Nocardioides.</title>
        <authorList>
            <person name="Liu Q."/>
            <person name="Xin Y.-H."/>
        </authorList>
    </citation>
    <scope>NUCLEOTIDE SEQUENCE [LARGE SCALE GENOMIC DNA]</scope>
    <source>
        <strain evidence="8 9">CGMCC 4.6882</strain>
    </source>
</reference>
<dbReference type="PANTHER" id="PTHR31566:SF0">
    <property type="entry name" value="CYTOCHROME C BIOGENESIS PROTEIN CCS1, CHLOROPLASTIC"/>
    <property type="match status" value="1"/>
</dbReference>
<dbReference type="InterPro" id="IPR007816">
    <property type="entry name" value="ResB-like_domain"/>
</dbReference>
<dbReference type="OrthoDB" id="3949537at2"/>
<comment type="subcellular location">
    <subcellularLocation>
        <location evidence="1">Membrane</location>
        <topology evidence="1">Multi-pass membrane protein</topology>
    </subcellularLocation>
</comment>
<dbReference type="AlphaFoldDB" id="A0A4Q2RWJ1"/>
<dbReference type="EMBL" id="SDWT01000001">
    <property type="protein sequence ID" value="RYB93571.1"/>
    <property type="molecule type" value="Genomic_DNA"/>
</dbReference>
<keyword evidence="3" id="KW-0201">Cytochrome c-type biogenesis</keyword>
<keyword evidence="9" id="KW-1185">Reference proteome</keyword>
<evidence type="ECO:0000313" key="8">
    <source>
        <dbReference type="EMBL" id="RYB93571.1"/>
    </source>
</evidence>
<evidence type="ECO:0000256" key="1">
    <source>
        <dbReference type="ARBA" id="ARBA00004141"/>
    </source>
</evidence>
<comment type="caution">
    <text evidence="8">The sequence shown here is derived from an EMBL/GenBank/DDBJ whole genome shotgun (WGS) entry which is preliminary data.</text>
</comment>
<name>A0A4Q2RWJ1_9ACTN</name>
<evidence type="ECO:0000256" key="4">
    <source>
        <dbReference type="ARBA" id="ARBA00022989"/>
    </source>
</evidence>
<dbReference type="GO" id="GO:0016020">
    <property type="term" value="C:membrane"/>
    <property type="evidence" value="ECO:0007669"/>
    <property type="project" value="UniProtKB-SubCell"/>
</dbReference>
<keyword evidence="2 6" id="KW-0812">Transmembrane</keyword>
<feature type="transmembrane region" description="Helical" evidence="6">
    <location>
        <begin position="60"/>
        <end position="77"/>
    </location>
</feature>
<feature type="domain" description="ResB-like" evidence="7">
    <location>
        <begin position="57"/>
        <end position="531"/>
    </location>
</feature>
<gene>
    <name evidence="8" type="ORF">EUA93_03875</name>
</gene>
<protein>
    <submittedName>
        <fullName evidence="8">Cytochrome c biogenesis protein ResB</fullName>
    </submittedName>
</protein>
<evidence type="ECO:0000256" key="5">
    <source>
        <dbReference type="ARBA" id="ARBA00023136"/>
    </source>
</evidence>
<dbReference type="GO" id="GO:0017004">
    <property type="term" value="P:cytochrome complex assembly"/>
    <property type="evidence" value="ECO:0007669"/>
    <property type="project" value="UniProtKB-KW"/>
</dbReference>
<keyword evidence="4 6" id="KW-1133">Transmembrane helix</keyword>
<proteinExistence type="predicted"/>
<evidence type="ECO:0000256" key="6">
    <source>
        <dbReference type="SAM" id="Phobius"/>
    </source>
</evidence>